<keyword evidence="2" id="KW-0614">Plasmid</keyword>
<gene>
    <name evidence="2" type="ORF">pHRC017_0628</name>
</gene>
<organism evidence="2">
    <name type="scientific">Rhizobium meliloti</name>
    <name type="common">Ensifer meliloti</name>
    <name type="synonym">Sinorhizobium meliloti</name>
    <dbReference type="NCBI Taxonomy" id="382"/>
    <lineage>
        <taxon>Bacteria</taxon>
        <taxon>Pseudomonadati</taxon>
        <taxon>Pseudomonadota</taxon>
        <taxon>Alphaproteobacteria</taxon>
        <taxon>Hyphomicrobiales</taxon>
        <taxon>Rhizobiaceae</taxon>
        <taxon>Sinorhizobium/Ensifer group</taxon>
        <taxon>Sinorhizobium</taxon>
    </lineage>
</organism>
<sequence>MSGQLQMEFNRLGHRSTSLTKKMLAGFRPPRAEDAHGPGLEADTNFFC</sequence>
<evidence type="ECO:0000313" key="2">
    <source>
        <dbReference type="EMBL" id="AFJ91627.1"/>
    </source>
</evidence>
<geneLocation type="plasmid" evidence="2">
    <name>pHRC017</name>
</geneLocation>
<reference evidence="2" key="1">
    <citation type="journal article" date="2012" name="Mol. Plant Microbe Interact.">
        <title>Rhizobial plasmids that cause impaired symbiotic nitrogen fixation and enhanced host invasion.</title>
        <authorList>
            <person name="Crook M.B."/>
            <person name="Lindsay D.P."/>
            <person name="Biggs M.B."/>
            <person name="Bentley J.S."/>
            <person name="Price J.C."/>
            <person name="Clement S.C."/>
            <person name="Clement M.J."/>
            <person name="Long S.R."/>
            <person name="Griffitts J.S."/>
        </authorList>
    </citation>
    <scope>NUCLEOTIDE SEQUENCE</scope>
    <source>
        <strain evidence="2">C017</strain>
        <plasmid evidence="2">pHRC017</plasmid>
    </source>
</reference>
<name>I2E2A9_RHIML</name>
<protein>
    <submittedName>
        <fullName evidence="2">Uncharacterized protein</fullName>
    </submittedName>
</protein>
<dbReference type="AlphaFoldDB" id="I2E2A9"/>
<proteinExistence type="predicted"/>
<evidence type="ECO:0000256" key="1">
    <source>
        <dbReference type="SAM" id="MobiDB-lite"/>
    </source>
</evidence>
<accession>I2E2A9</accession>
<dbReference type="EMBL" id="JQ665880">
    <property type="protein sequence ID" value="AFJ91627.1"/>
    <property type="molecule type" value="Genomic_DNA"/>
</dbReference>
<feature type="region of interest" description="Disordered" evidence="1">
    <location>
        <begin position="29"/>
        <end position="48"/>
    </location>
</feature>